<dbReference type="PANTHER" id="PTHR33490">
    <property type="entry name" value="BLR5614 PROTEIN-RELATED"/>
    <property type="match status" value="1"/>
</dbReference>
<accession>A0A8X8IFE8</accession>
<dbReference type="Gene3D" id="3.10.620.30">
    <property type="match status" value="1"/>
</dbReference>
<dbReference type="RefSeq" id="WP_092723959.1">
    <property type="nucleotide sequence ID" value="NZ_FNNO01000008.1"/>
</dbReference>
<keyword evidence="3" id="KW-0378">Hydrolase</keyword>
<organism evidence="3 4">
    <name type="scientific">Hydrobacter penzbergensis</name>
    <dbReference type="NCBI Taxonomy" id="1235997"/>
    <lineage>
        <taxon>Bacteria</taxon>
        <taxon>Pseudomonadati</taxon>
        <taxon>Bacteroidota</taxon>
        <taxon>Chitinophagia</taxon>
        <taxon>Chitinophagales</taxon>
        <taxon>Chitinophagaceae</taxon>
        <taxon>Hydrobacter</taxon>
    </lineage>
</organism>
<reference evidence="3 4" key="1">
    <citation type="submission" date="2016-10" db="EMBL/GenBank/DDBJ databases">
        <authorList>
            <person name="Varghese N."/>
            <person name="Submissions S."/>
        </authorList>
    </citation>
    <scope>NUCLEOTIDE SEQUENCE [LARGE SCALE GENOMIC DNA]</scope>
    <source>
        <strain evidence="3 4">DSM 25353</strain>
    </source>
</reference>
<evidence type="ECO:0000259" key="2">
    <source>
        <dbReference type="SMART" id="SM00460"/>
    </source>
</evidence>
<dbReference type="GO" id="GO:0008233">
    <property type="term" value="F:peptidase activity"/>
    <property type="evidence" value="ECO:0007669"/>
    <property type="project" value="UniProtKB-KW"/>
</dbReference>
<dbReference type="Pfam" id="PF08379">
    <property type="entry name" value="Bact_transglu_N"/>
    <property type="match status" value="1"/>
</dbReference>
<proteinExistence type="predicted"/>
<dbReference type="InterPro" id="IPR002931">
    <property type="entry name" value="Transglutaminase-like"/>
</dbReference>
<comment type="caution">
    <text evidence="3">The sequence shown here is derived from an EMBL/GenBank/DDBJ whole genome shotgun (WGS) entry which is preliminary data.</text>
</comment>
<gene>
    <name evidence="3" type="ORF">SAMN05444410_108134</name>
</gene>
<dbReference type="PANTHER" id="PTHR33490:SF6">
    <property type="entry name" value="SLL1049 PROTEIN"/>
    <property type="match status" value="1"/>
</dbReference>
<evidence type="ECO:0000256" key="1">
    <source>
        <dbReference type="SAM" id="MobiDB-lite"/>
    </source>
</evidence>
<keyword evidence="4" id="KW-1185">Reference proteome</keyword>
<dbReference type="InterPro" id="IPR038765">
    <property type="entry name" value="Papain-like_cys_pep_sf"/>
</dbReference>
<dbReference type="AlphaFoldDB" id="A0A8X8IFE8"/>
<dbReference type="EMBL" id="FNNO01000008">
    <property type="protein sequence ID" value="SDX04739.1"/>
    <property type="molecule type" value="Genomic_DNA"/>
</dbReference>
<dbReference type="GO" id="GO:0006508">
    <property type="term" value="P:proteolysis"/>
    <property type="evidence" value="ECO:0007669"/>
    <property type="project" value="UniProtKB-KW"/>
</dbReference>
<dbReference type="SUPFAM" id="SSF54001">
    <property type="entry name" value="Cysteine proteinases"/>
    <property type="match status" value="1"/>
</dbReference>
<keyword evidence="3" id="KW-0645">Protease</keyword>
<dbReference type="Proteomes" id="UP000198711">
    <property type="component" value="Unassembled WGS sequence"/>
</dbReference>
<feature type="compositionally biased region" description="Polar residues" evidence="1">
    <location>
        <begin position="309"/>
        <end position="318"/>
    </location>
</feature>
<dbReference type="InterPro" id="IPR013589">
    <property type="entry name" value="Bac_transglu_N"/>
</dbReference>
<protein>
    <submittedName>
        <fullName evidence="3">Transglutaminase-like enzyme, putative cysteine protease</fullName>
    </submittedName>
</protein>
<dbReference type="SMART" id="SM00460">
    <property type="entry name" value="TGc"/>
    <property type="match status" value="1"/>
</dbReference>
<name>A0A8X8IFE8_9BACT</name>
<evidence type="ECO:0000313" key="4">
    <source>
        <dbReference type="Proteomes" id="UP000198711"/>
    </source>
</evidence>
<dbReference type="Pfam" id="PF01841">
    <property type="entry name" value="Transglut_core"/>
    <property type="match status" value="1"/>
</dbReference>
<evidence type="ECO:0000313" key="3">
    <source>
        <dbReference type="EMBL" id="SDX04739.1"/>
    </source>
</evidence>
<feature type="region of interest" description="Disordered" evidence="1">
    <location>
        <begin position="292"/>
        <end position="318"/>
    </location>
</feature>
<sequence>MPVFQIHHITKYEYDRPVKESINEIKIYPYPCNEQEVLVHEIVITDSPEVNTYYDYWGNKAGVFNNLAAHQSLVIESKLVVRTTASSQLKINFHSGFDQLKTEVNEDIYLVELSTVKQIEHQQAIQDIAAGLLQHPQQTVAAIAEKCCEYIFKNFKYIKGITTIETTVDEILGHRSGVCQDFAHLMLQILRTLQIPCRYVSGYICPNKNGMRGEGATHAWVEVYVPQFGWAGIDPTNNVWVTNQHVKLSVGRDFNDCTPVKGVFTGISKQHLTAFVSIGYEDGTVFEELNDVSTPRTPNEEKALYDTDYGTQGVQQQQ</sequence>
<feature type="domain" description="Transglutaminase-like" evidence="2">
    <location>
        <begin position="171"/>
        <end position="237"/>
    </location>
</feature>